<dbReference type="HOGENOM" id="CLU_2147609_0_0_1"/>
<dbReference type="KEGG" id="tmn:UCRPA7_7261"/>
<protein>
    <submittedName>
        <fullName evidence="1">Uncharacterized protein</fullName>
    </submittedName>
</protein>
<accession>R8BD54</accession>
<evidence type="ECO:0000313" key="1">
    <source>
        <dbReference type="EMBL" id="EON97233.1"/>
    </source>
</evidence>
<sequence>MADIAIRTLYFDFDPEDPEKDDEDVNEDNEATVLYAIASLEDLCGSREKYMAATQTGRYGSQALRKKLLMQFEKYFSIDTPCCPCKHCHKELREPGWEPVEFCDAHNGCSLM</sequence>
<dbReference type="AlphaFoldDB" id="R8BD54"/>
<organism evidence="1 2">
    <name type="scientific">Phaeoacremonium minimum (strain UCR-PA7)</name>
    <name type="common">Esca disease fungus</name>
    <name type="synonym">Togninia minima</name>
    <dbReference type="NCBI Taxonomy" id="1286976"/>
    <lineage>
        <taxon>Eukaryota</taxon>
        <taxon>Fungi</taxon>
        <taxon>Dikarya</taxon>
        <taxon>Ascomycota</taxon>
        <taxon>Pezizomycotina</taxon>
        <taxon>Sordariomycetes</taxon>
        <taxon>Sordariomycetidae</taxon>
        <taxon>Togniniales</taxon>
        <taxon>Togniniaceae</taxon>
        <taxon>Phaeoacremonium</taxon>
    </lineage>
</organism>
<dbReference type="RefSeq" id="XP_007917984.1">
    <property type="nucleotide sequence ID" value="XM_007919793.1"/>
</dbReference>
<dbReference type="GeneID" id="19328003"/>
<dbReference type="EMBL" id="KB933274">
    <property type="protein sequence ID" value="EON97233.1"/>
    <property type="molecule type" value="Genomic_DNA"/>
</dbReference>
<keyword evidence="2" id="KW-1185">Reference proteome</keyword>
<dbReference type="Proteomes" id="UP000014074">
    <property type="component" value="Unassembled WGS sequence"/>
</dbReference>
<evidence type="ECO:0000313" key="2">
    <source>
        <dbReference type="Proteomes" id="UP000014074"/>
    </source>
</evidence>
<name>R8BD54_PHAM7</name>
<proteinExistence type="predicted"/>
<reference evidence="2" key="1">
    <citation type="journal article" date="2013" name="Genome Announc.">
        <title>Draft genome sequence of the ascomycete Phaeoacremonium aleophilum strain UCR-PA7, a causal agent of the esca disease complex in grapevines.</title>
        <authorList>
            <person name="Blanco-Ulate B."/>
            <person name="Rolshausen P."/>
            <person name="Cantu D."/>
        </authorList>
    </citation>
    <scope>NUCLEOTIDE SEQUENCE [LARGE SCALE GENOMIC DNA]</scope>
    <source>
        <strain evidence="2">UCR-PA7</strain>
    </source>
</reference>
<gene>
    <name evidence="1" type="ORF">UCRPA7_7261</name>
</gene>